<sequence>MLCERRESIVSLASCFMARPVFKMNIYCVFFIVVPWIEFPLILIYVASCSKWADEDVDRLKDALTRFAHELDNISESVQTRTTTIKFKMASGMKGGGGGAL</sequence>
<evidence type="ECO:0000313" key="4">
    <source>
        <dbReference type="WBParaSite" id="TCNE_0000496201-mRNA-1"/>
    </source>
</evidence>
<keyword evidence="3" id="KW-1185">Reference proteome</keyword>
<name>A0A183U8Z2_TOXCA</name>
<dbReference type="EMBL" id="UYWY01010062">
    <property type="protein sequence ID" value="VDM33351.1"/>
    <property type="molecule type" value="Genomic_DNA"/>
</dbReference>
<proteinExistence type="predicted"/>
<gene>
    <name evidence="2" type="ORF">TCNE_LOCUS4962</name>
</gene>
<organism evidence="3 4">
    <name type="scientific">Toxocara canis</name>
    <name type="common">Canine roundworm</name>
    <dbReference type="NCBI Taxonomy" id="6265"/>
    <lineage>
        <taxon>Eukaryota</taxon>
        <taxon>Metazoa</taxon>
        <taxon>Ecdysozoa</taxon>
        <taxon>Nematoda</taxon>
        <taxon>Chromadorea</taxon>
        <taxon>Rhabditida</taxon>
        <taxon>Spirurina</taxon>
        <taxon>Ascaridomorpha</taxon>
        <taxon>Ascaridoidea</taxon>
        <taxon>Toxocaridae</taxon>
        <taxon>Toxocara</taxon>
    </lineage>
</organism>
<keyword evidence="1" id="KW-0812">Transmembrane</keyword>
<accession>A0A183U8Z2</accession>
<dbReference type="WBParaSite" id="TCNE_0000496201-mRNA-1">
    <property type="protein sequence ID" value="TCNE_0000496201-mRNA-1"/>
    <property type="gene ID" value="TCNE_0000496201"/>
</dbReference>
<reference evidence="4" key="1">
    <citation type="submission" date="2016-06" db="UniProtKB">
        <authorList>
            <consortium name="WormBaseParasite"/>
        </authorList>
    </citation>
    <scope>IDENTIFICATION</scope>
</reference>
<dbReference type="Proteomes" id="UP000050794">
    <property type="component" value="Unassembled WGS sequence"/>
</dbReference>
<evidence type="ECO:0000313" key="2">
    <source>
        <dbReference type="EMBL" id="VDM33351.1"/>
    </source>
</evidence>
<dbReference type="AlphaFoldDB" id="A0A183U8Z2"/>
<reference evidence="2 3" key="2">
    <citation type="submission" date="2018-11" db="EMBL/GenBank/DDBJ databases">
        <authorList>
            <consortium name="Pathogen Informatics"/>
        </authorList>
    </citation>
    <scope>NUCLEOTIDE SEQUENCE [LARGE SCALE GENOMIC DNA]</scope>
</reference>
<keyword evidence="1" id="KW-0472">Membrane</keyword>
<feature type="transmembrane region" description="Helical" evidence="1">
    <location>
        <begin position="26"/>
        <end position="47"/>
    </location>
</feature>
<protein>
    <submittedName>
        <fullName evidence="2 4">Uncharacterized protein</fullName>
    </submittedName>
</protein>
<evidence type="ECO:0000256" key="1">
    <source>
        <dbReference type="SAM" id="Phobius"/>
    </source>
</evidence>
<evidence type="ECO:0000313" key="3">
    <source>
        <dbReference type="Proteomes" id="UP000050794"/>
    </source>
</evidence>
<keyword evidence="1" id="KW-1133">Transmembrane helix</keyword>